<organism evidence="2 3">
    <name type="scientific">Gilvirhabdus luticola</name>
    <dbReference type="NCBI Taxonomy" id="3079858"/>
    <lineage>
        <taxon>Bacteria</taxon>
        <taxon>Pseudomonadati</taxon>
        <taxon>Bacteroidota</taxon>
        <taxon>Flavobacteriia</taxon>
        <taxon>Flavobacteriales</taxon>
        <taxon>Flavobacteriaceae</taxon>
        <taxon>Gilvirhabdus</taxon>
    </lineage>
</organism>
<evidence type="ECO:0000313" key="3">
    <source>
        <dbReference type="Proteomes" id="UP001268651"/>
    </source>
</evidence>
<gene>
    <name evidence="2" type="ORF">RXV94_02885</name>
</gene>
<accession>A0ABU3U3V9</accession>
<dbReference type="EMBL" id="JAWHTF010000001">
    <property type="protein sequence ID" value="MDU8885091.1"/>
    <property type="molecule type" value="Genomic_DNA"/>
</dbReference>
<name>A0ABU3U3V9_9FLAO</name>
<reference evidence="2 3" key="1">
    <citation type="submission" date="2023-10" db="EMBL/GenBank/DDBJ databases">
        <title>Marimonas sp. nov. isolated from tidal mud flat.</title>
        <authorList>
            <person name="Jaincy N.J."/>
            <person name="Srinivasan S."/>
            <person name="Lee S.-S."/>
        </authorList>
    </citation>
    <scope>NUCLEOTIDE SEQUENCE [LARGE SCALE GENOMIC DNA]</scope>
    <source>
        <strain evidence="2 3">MJ-SS3</strain>
    </source>
</reference>
<evidence type="ECO:0000256" key="1">
    <source>
        <dbReference type="SAM" id="SignalP"/>
    </source>
</evidence>
<keyword evidence="1" id="KW-0732">Signal</keyword>
<dbReference type="Proteomes" id="UP001268651">
    <property type="component" value="Unassembled WGS sequence"/>
</dbReference>
<feature type="chain" id="PRO_5047101428" evidence="1">
    <location>
        <begin position="25"/>
        <end position="275"/>
    </location>
</feature>
<keyword evidence="3" id="KW-1185">Reference proteome</keyword>
<feature type="signal peptide" evidence="1">
    <location>
        <begin position="1"/>
        <end position="24"/>
    </location>
</feature>
<dbReference type="RefSeq" id="WP_316660942.1">
    <property type="nucleotide sequence ID" value="NZ_JAWHTF010000001.1"/>
</dbReference>
<sequence length="275" mass="32272">MKTTNRFITTLIMLFLFNVNLVLAQDAAQAVPEYYTVTTMHWNMDYEDFDKDTWIAVEKEYLDKVTMKNEHIMGYGVYMHRMSPDNSELIVVGVYASWDDIDKAATRNGELAQEAWQDADERSAYFKKRNAYYANEHSDEIYAVMSGTKGFSEAPTKDMILYWRTNHFAFPEDGTNAEFKETRDEYLENVVHKNEYIKAYFPFAHAYGADRTEYGEAFFFESMSDMEKMFDRNGELFRAHWDTEEARKAYGKKAGKYYTGVHGDRIYTHVLELSK</sequence>
<evidence type="ECO:0000313" key="2">
    <source>
        <dbReference type="EMBL" id="MDU8885091.1"/>
    </source>
</evidence>
<comment type="caution">
    <text evidence="2">The sequence shown here is derived from an EMBL/GenBank/DDBJ whole genome shotgun (WGS) entry which is preliminary data.</text>
</comment>
<proteinExistence type="predicted"/>
<protein>
    <submittedName>
        <fullName evidence="2">Uncharacterized protein</fullName>
    </submittedName>
</protein>